<dbReference type="AlphaFoldDB" id="I3TE99"/>
<name>I3TE99_THEC1</name>
<organism evidence="1 2">
    <name type="scientific">Thermogladius calderae (strain DSM 22663 / VKM B-2946 / 1633)</name>
    <dbReference type="NCBI Taxonomy" id="1184251"/>
    <lineage>
        <taxon>Archaea</taxon>
        <taxon>Thermoproteota</taxon>
        <taxon>Thermoprotei</taxon>
        <taxon>Desulfurococcales</taxon>
        <taxon>Desulfurococcaceae</taxon>
        <taxon>Thermogladius</taxon>
    </lineage>
</organism>
<gene>
    <name evidence="1" type="ordered locus">TCELL_0663</name>
</gene>
<dbReference type="EMBL" id="CP003531">
    <property type="protein sequence ID" value="AFK51087.1"/>
    <property type="molecule type" value="Genomic_DNA"/>
</dbReference>
<evidence type="ECO:0008006" key="3">
    <source>
        <dbReference type="Google" id="ProtNLM"/>
    </source>
</evidence>
<proteinExistence type="predicted"/>
<dbReference type="eggNOG" id="arCOG08841">
    <property type="taxonomic scope" value="Archaea"/>
</dbReference>
<dbReference type="STRING" id="1184251.TCELL_0663"/>
<dbReference type="GeneID" id="13012976"/>
<evidence type="ECO:0000313" key="2">
    <source>
        <dbReference type="Proteomes" id="UP000005270"/>
    </source>
</evidence>
<protein>
    <recommendedName>
        <fullName evidence="3">Polymer-forming cytoskeletal protein</fullName>
    </recommendedName>
</protein>
<dbReference type="RefSeq" id="WP_014737337.1">
    <property type="nucleotide sequence ID" value="NC_017954.1"/>
</dbReference>
<keyword evidence="2" id="KW-1185">Reference proteome</keyword>
<dbReference type="InParanoid" id="I3TE99"/>
<sequence>MITFGTRVFENVKNKEVVHFGKFKIRGLCVADTVLLYGSGSGDWVVGDTCLILAAGKLVRLSRLDCVKAFLLGLKGKVVVDAVSAELVFLKKAVVGNLRAETAIFGQETLVGFVQSRQAVFLDPHVWFKNEPSINVVEYRYSVTG</sequence>
<dbReference type="Proteomes" id="UP000005270">
    <property type="component" value="Chromosome"/>
</dbReference>
<dbReference type="HOGENOM" id="CLU_1782580_0_0_2"/>
<accession>I3TE99</accession>
<evidence type="ECO:0000313" key="1">
    <source>
        <dbReference type="EMBL" id="AFK51087.1"/>
    </source>
</evidence>
<reference evidence="1 2" key="1">
    <citation type="journal article" date="2012" name="J. Bacteriol.">
        <title>Complete genome sequence of the hyperthermophilic cellulolytic Crenarchaeon 'Thermogladius cellulolyticus' 1633.</title>
        <authorList>
            <person name="Mardanov A.V."/>
            <person name="Kochetkova T.V."/>
            <person name="Beletsky A.V."/>
            <person name="Bonch-Osmolovskaya E.A."/>
            <person name="Ravin N.V."/>
            <person name="Skryabin K.G."/>
        </authorList>
    </citation>
    <scope>NUCLEOTIDE SEQUENCE [LARGE SCALE GENOMIC DNA]</scope>
    <source>
        <strain evidence="2">DSM 22663 / VKM B-2946 / 1633</strain>
    </source>
</reference>
<dbReference type="KEGG" id="thg:TCELL_0663"/>